<feature type="domain" description="Ice-binding protein C-terminal" evidence="3">
    <location>
        <begin position="155"/>
        <end position="180"/>
    </location>
</feature>
<accession>A0ABS2D273</accession>
<dbReference type="Proteomes" id="UP000763641">
    <property type="component" value="Unassembled WGS sequence"/>
</dbReference>
<dbReference type="NCBIfam" id="NF035944">
    <property type="entry name" value="PEPxxWA-CTERM"/>
    <property type="match status" value="1"/>
</dbReference>
<feature type="chain" id="PRO_5046266607" evidence="2">
    <location>
        <begin position="22"/>
        <end position="188"/>
    </location>
</feature>
<proteinExistence type="predicted"/>
<feature type="transmembrane region" description="Helical" evidence="1">
    <location>
        <begin position="160"/>
        <end position="178"/>
    </location>
</feature>
<comment type="caution">
    <text evidence="4">The sequence shown here is derived from an EMBL/GenBank/DDBJ whole genome shotgun (WGS) entry which is preliminary data.</text>
</comment>
<dbReference type="EMBL" id="JAFEMC010000001">
    <property type="protein sequence ID" value="MBM6575022.1"/>
    <property type="molecule type" value="Genomic_DNA"/>
</dbReference>
<dbReference type="RefSeq" id="WP_204193495.1">
    <property type="nucleotide sequence ID" value="NZ_JAFEMC010000001.1"/>
</dbReference>
<gene>
    <name evidence="4" type="ORF">ILT43_01455</name>
</gene>
<evidence type="ECO:0000313" key="4">
    <source>
        <dbReference type="EMBL" id="MBM6575022.1"/>
    </source>
</evidence>
<feature type="signal peptide" evidence="2">
    <location>
        <begin position="1"/>
        <end position="21"/>
    </location>
</feature>
<name>A0ABS2D273_9SPHN</name>
<reference evidence="4 5" key="1">
    <citation type="submission" date="2020-12" db="EMBL/GenBank/DDBJ databases">
        <title>Sphingomonas sp.</title>
        <authorList>
            <person name="Kim M.K."/>
        </authorList>
    </citation>
    <scope>NUCLEOTIDE SEQUENCE [LARGE SCALE GENOMIC DNA]</scope>
    <source>
        <strain evidence="4 5">BT552</strain>
    </source>
</reference>
<protein>
    <submittedName>
        <fullName evidence="4">PEPxxWA-CTERM sorting domain-containing protein</fullName>
    </submittedName>
</protein>
<evidence type="ECO:0000259" key="3">
    <source>
        <dbReference type="Pfam" id="PF07589"/>
    </source>
</evidence>
<keyword evidence="5" id="KW-1185">Reference proteome</keyword>
<organism evidence="4 5">
    <name type="scientific">Sphingomonas longa</name>
    <dbReference type="NCBI Taxonomy" id="2778730"/>
    <lineage>
        <taxon>Bacteria</taxon>
        <taxon>Pseudomonadati</taxon>
        <taxon>Pseudomonadota</taxon>
        <taxon>Alphaproteobacteria</taxon>
        <taxon>Sphingomonadales</taxon>
        <taxon>Sphingomonadaceae</taxon>
        <taxon>Sphingomonas</taxon>
    </lineage>
</organism>
<dbReference type="Gene3D" id="2.60.120.380">
    <property type="match status" value="1"/>
</dbReference>
<dbReference type="NCBIfam" id="TIGR02595">
    <property type="entry name" value="PEP_CTERM"/>
    <property type="match status" value="1"/>
</dbReference>
<keyword evidence="2" id="KW-0732">Signal</keyword>
<evidence type="ECO:0000256" key="2">
    <source>
        <dbReference type="SAM" id="SignalP"/>
    </source>
</evidence>
<evidence type="ECO:0000256" key="1">
    <source>
        <dbReference type="SAM" id="Phobius"/>
    </source>
</evidence>
<dbReference type="Pfam" id="PF07589">
    <property type="entry name" value="PEP-CTERM"/>
    <property type="match status" value="1"/>
</dbReference>
<sequence>MKTITFAALAAAMTITAPAAAATYVATGTTVGGPTFNRPLAGSPPTGLSGVGTAVSYDVFGFTVGTSGSYTLSTETGFDSFLVLYSGMFDPSSPLMNALGADDDSAASFGDAILTSSLLAGTSYFAVVTAFSNGVEGAYTLTIDGPGTIAPIGGAVPEPATWAMMLAGVGMIGGGMRYRRRRTTLAYS</sequence>
<keyword evidence="1" id="KW-1133">Transmembrane helix</keyword>
<keyword evidence="1" id="KW-0812">Transmembrane</keyword>
<keyword evidence="1" id="KW-0472">Membrane</keyword>
<evidence type="ECO:0000313" key="5">
    <source>
        <dbReference type="Proteomes" id="UP000763641"/>
    </source>
</evidence>
<dbReference type="InterPro" id="IPR013424">
    <property type="entry name" value="Ice-binding_C"/>
</dbReference>